<reference evidence="10" key="1">
    <citation type="journal article" date="2021" name="PeerJ">
        <title>Extensive microbial diversity within the chicken gut microbiome revealed by metagenomics and culture.</title>
        <authorList>
            <person name="Gilroy R."/>
            <person name="Ravi A."/>
            <person name="Getino M."/>
            <person name="Pursley I."/>
            <person name="Horton D.L."/>
            <person name="Alikhan N.F."/>
            <person name="Baker D."/>
            <person name="Gharbi K."/>
            <person name="Hall N."/>
            <person name="Watson M."/>
            <person name="Adriaenssens E.M."/>
            <person name="Foster-Nyarko E."/>
            <person name="Jarju S."/>
            <person name="Secka A."/>
            <person name="Antonio M."/>
            <person name="Oren A."/>
            <person name="Chaudhuri R.R."/>
            <person name="La Ragione R."/>
            <person name="Hildebrand F."/>
            <person name="Pallen M.J."/>
        </authorList>
    </citation>
    <scope>NUCLEOTIDE SEQUENCE</scope>
    <source>
        <strain evidence="10">G4-2901</strain>
    </source>
</reference>
<feature type="signal peptide" evidence="7">
    <location>
        <begin position="1"/>
        <end position="27"/>
    </location>
</feature>
<evidence type="ECO:0000313" key="11">
    <source>
        <dbReference type="Proteomes" id="UP000783796"/>
    </source>
</evidence>
<evidence type="ECO:0000256" key="3">
    <source>
        <dbReference type="ARBA" id="ARBA00012663"/>
    </source>
</evidence>
<dbReference type="InterPro" id="IPR025705">
    <property type="entry name" value="Beta_hexosaminidase_sua/sub"/>
</dbReference>
<reference evidence="10" key="2">
    <citation type="submission" date="2021-04" db="EMBL/GenBank/DDBJ databases">
        <authorList>
            <person name="Gilroy R."/>
        </authorList>
    </citation>
    <scope>NUCLEOTIDE SEQUENCE</scope>
    <source>
        <strain evidence="10">G4-2901</strain>
    </source>
</reference>
<dbReference type="GO" id="GO:0016020">
    <property type="term" value="C:membrane"/>
    <property type="evidence" value="ECO:0007669"/>
    <property type="project" value="TreeGrafter"/>
</dbReference>
<dbReference type="Gene3D" id="3.20.20.80">
    <property type="entry name" value="Glycosidases"/>
    <property type="match status" value="1"/>
</dbReference>
<organism evidence="10 11">
    <name type="scientific">Candidatus Phocaeicola faecigallinarum</name>
    <dbReference type="NCBI Taxonomy" id="2838732"/>
    <lineage>
        <taxon>Bacteria</taxon>
        <taxon>Pseudomonadati</taxon>
        <taxon>Bacteroidota</taxon>
        <taxon>Bacteroidia</taxon>
        <taxon>Bacteroidales</taxon>
        <taxon>Bacteroidaceae</taxon>
        <taxon>Phocaeicola</taxon>
    </lineage>
</organism>
<dbReference type="PRINTS" id="PR00738">
    <property type="entry name" value="GLHYDRLASE20"/>
</dbReference>
<evidence type="ECO:0000256" key="1">
    <source>
        <dbReference type="ARBA" id="ARBA00001231"/>
    </source>
</evidence>
<dbReference type="InterPro" id="IPR015883">
    <property type="entry name" value="Glyco_hydro_20_cat"/>
</dbReference>
<comment type="catalytic activity">
    <reaction evidence="1">
        <text>Hydrolysis of terminal non-reducing N-acetyl-D-hexosamine residues in N-acetyl-beta-D-hexosaminides.</text>
        <dbReference type="EC" id="3.2.1.52"/>
    </reaction>
</comment>
<dbReference type="Gene3D" id="2.60.120.260">
    <property type="entry name" value="Galactose-binding domain-like"/>
    <property type="match status" value="1"/>
</dbReference>
<evidence type="ECO:0000256" key="6">
    <source>
        <dbReference type="PIRSR" id="PIRSR625705-1"/>
    </source>
</evidence>
<name>A0A948WUE0_9BACT</name>
<dbReference type="SUPFAM" id="SSF55545">
    <property type="entry name" value="beta-N-acetylhexosaminidase-like domain"/>
    <property type="match status" value="1"/>
</dbReference>
<evidence type="ECO:0000259" key="9">
    <source>
        <dbReference type="Pfam" id="PF02838"/>
    </source>
</evidence>
<dbReference type="InterPro" id="IPR029018">
    <property type="entry name" value="Hex-like_dom2"/>
</dbReference>
<feature type="chain" id="PRO_5038096060" description="beta-N-acetylhexosaminidase" evidence="7">
    <location>
        <begin position="28"/>
        <end position="693"/>
    </location>
</feature>
<dbReference type="GO" id="GO:0030203">
    <property type="term" value="P:glycosaminoglycan metabolic process"/>
    <property type="evidence" value="ECO:0007669"/>
    <property type="project" value="TreeGrafter"/>
</dbReference>
<comment type="caution">
    <text evidence="10">The sequence shown here is derived from an EMBL/GenBank/DDBJ whole genome shotgun (WGS) entry which is preliminary data.</text>
</comment>
<accession>A0A948WUE0</accession>
<evidence type="ECO:0000313" key="10">
    <source>
        <dbReference type="EMBL" id="MBU3836727.1"/>
    </source>
</evidence>
<feature type="domain" description="Glycoside hydrolase family 20 catalytic" evidence="8">
    <location>
        <begin position="158"/>
        <end position="500"/>
    </location>
</feature>
<evidence type="ECO:0000256" key="4">
    <source>
        <dbReference type="ARBA" id="ARBA00022801"/>
    </source>
</evidence>
<feature type="active site" description="Proton donor" evidence="6">
    <location>
        <position position="331"/>
    </location>
</feature>
<keyword evidence="7" id="KW-0732">Signal</keyword>
<evidence type="ECO:0000256" key="7">
    <source>
        <dbReference type="SAM" id="SignalP"/>
    </source>
</evidence>
<dbReference type="InterPro" id="IPR015882">
    <property type="entry name" value="HEX_bac_N"/>
</dbReference>
<dbReference type="GO" id="GO:0005975">
    <property type="term" value="P:carbohydrate metabolic process"/>
    <property type="evidence" value="ECO:0007669"/>
    <property type="project" value="InterPro"/>
</dbReference>
<proteinExistence type="inferred from homology"/>
<dbReference type="AlphaFoldDB" id="A0A948WUE0"/>
<dbReference type="EMBL" id="JAHLFW010000001">
    <property type="protein sequence ID" value="MBU3836727.1"/>
    <property type="molecule type" value="Genomic_DNA"/>
</dbReference>
<evidence type="ECO:0000259" key="8">
    <source>
        <dbReference type="Pfam" id="PF00728"/>
    </source>
</evidence>
<dbReference type="InterPro" id="IPR017853">
    <property type="entry name" value="GH"/>
</dbReference>
<gene>
    <name evidence="10" type="ORF">H9777_00040</name>
</gene>
<dbReference type="Pfam" id="PF00728">
    <property type="entry name" value="Glyco_hydro_20"/>
    <property type="match status" value="1"/>
</dbReference>
<dbReference type="PANTHER" id="PTHR22600:SF57">
    <property type="entry name" value="BETA-N-ACETYLHEXOSAMINIDASE"/>
    <property type="match status" value="1"/>
</dbReference>
<dbReference type="CDD" id="cd06563">
    <property type="entry name" value="GH20_chitobiase-like"/>
    <property type="match status" value="1"/>
</dbReference>
<keyword evidence="5" id="KW-0326">Glycosidase</keyword>
<dbReference type="EC" id="3.2.1.52" evidence="3"/>
<protein>
    <recommendedName>
        <fullName evidence="3">beta-N-acetylhexosaminidase</fullName>
        <ecNumber evidence="3">3.2.1.52</ecNumber>
    </recommendedName>
</protein>
<comment type="similarity">
    <text evidence="2">Belongs to the glycosyl hydrolase 20 family.</text>
</comment>
<evidence type="ECO:0000256" key="2">
    <source>
        <dbReference type="ARBA" id="ARBA00006285"/>
    </source>
</evidence>
<dbReference type="Gene3D" id="3.30.379.10">
    <property type="entry name" value="Chitobiase/beta-hexosaminidase domain 2-like"/>
    <property type="match status" value="1"/>
</dbReference>
<feature type="domain" description="Beta-hexosaminidase bacterial type N-terminal" evidence="9">
    <location>
        <begin position="35"/>
        <end position="154"/>
    </location>
</feature>
<keyword evidence="4" id="KW-0378">Hydrolase</keyword>
<dbReference type="PANTHER" id="PTHR22600">
    <property type="entry name" value="BETA-HEXOSAMINIDASE"/>
    <property type="match status" value="1"/>
</dbReference>
<evidence type="ECO:0000256" key="5">
    <source>
        <dbReference type="ARBA" id="ARBA00023295"/>
    </source>
</evidence>
<dbReference type="Pfam" id="PF02838">
    <property type="entry name" value="Glyco_hydro_20b"/>
    <property type="match status" value="1"/>
</dbReference>
<sequence length="693" mass="78463">MNIKKKISLICFSAMAGAMMINLMSCADKVVEGKLSVTPVPSEVKWQNGVFKLNPSTTFTVDAPEADKNNLTSYLLASPLKIKSSEAENGDNRIVLKVVPSLEGITSTEGYRLSVDGKGVKIEALSGAGLFYGVQTLLQMAAESSEIPFIEIKDEPRFQYRGMMLDVSRHFFDKDFVKKQIDLLAYYKINRLHLHLTDAAGWRLEIKKYPRLTEFAAWRPQAVWKDWWTGDRKYCEQSDPRAQGGYYTQDEMRELVEYAAQKYITIIPEIEMPAHSEEVLTAYPELSCTHVPYKQADFCVGNEKVFEFLENVLLEVMEIFPSEYIHIGGDEAGKASWKTCKLCQARMKKEGLKDVNELQSYMIHRMERFLNSHGRNLLGWDEILEGGLAPNATVMSWRGTEGGIKAVKAGQKTIMSPGQYCYLDGYQDAPYSQPEAIGGYLPLSKVYSYNPVPDSLSASEKELIYGVQANLWTEYVPTEEHAEYMLYPRMIALAEVAWSEQENRSWEDFHTRALKIVDELKQKGYNPFDLKNEIGNRKEAQAPVEHLALGKKVKYNAPYWDSYPANGEATLTDGLRGGWNYNDQLWQGFVTKNRVDVVIDLEKETEIHSIAADFMQICGPEVFMPAKVIISVSSDGDNFTVLSEIDHEVVRDDEVSFKNFGWTGTANGRYVRYQALASDKFGGVLFTDEIVVE</sequence>
<dbReference type="Proteomes" id="UP000783796">
    <property type="component" value="Unassembled WGS sequence"/>
</dbReference>
<dbReference type="GO" id="GO:0004563">
    <property type="term" value="F:beta-N-acetylhexosaminidase activity"/>
    <property type="evidence" value="ECO:0007669"/>
    <property type="project" value="UniProtKB-EC"/>
</dbReference>
<dbReference type="SUPFAM" id="SSF51445">
    <property type="entry name" value="(Trans)glycosidases"/>
    <property type="match status" value="1"/>
</dbReference>